<sequence length="306" mass="31419">MIMVNTLLLILYALIGVVMAIAGIEAFRAKDNPARIGTGLFWEIMAVIFAFGTLMPAMVVGVLVVIIGILALFKQIQIGKIKPVDGAHAATAAKRLGGWVFVPSVVLAVVSIGVAQFTKLGGQVGIGIGAAVSLIVAIIMTKAPGKMVYNDTQRMVRSVGAAGILPQLLATLGAVFTAAGVGSLTAKLIAGLFPTGSHLGGVILYCVAMALFTIIMGNAFAAFAVITAAVGIPFVIAQGANPAIVAAIGMTSGYCGTLLTPMAANFNSLPVALLEMKDPLGVIKQQAPIAILLLIIQIGLMYFLAF</sequence>
<feature type="transmembrane region" description="Helical" evidence="1">
    <location>
        <begin position="202"/>
        <end position="232"/>
    </location>
</feature>
<dbReference type="InterPro" id="IPR009323">
    <property type="entry name" value="DUF979"/>
</dbReference>
<keyword evidence="1" id="KW-0472">Membrane</keyword>
<reference evidence="3" key="1">
    <citation type="submission" date="2014-05" db="EMBL/GenBank/DDBJ databases">
        <title>Whole genome sequencing of Lactobacillus casei NRIC0644.</title>
        <authorList>
            <person name="Atarashi H."/>
            <person name="Yoshida Y."/>
            <person name="Fujimura S."/>
            <person name="Tanaka N."/>
            <person name="Shiwa Y."/>
            <person name="Yoshikawa H."/>
            <person name="Okada S."/>
            <person name="Nakagawa J."/>
        </authorList>
    </citation>
    <scope>NUCLEOTIDE SEQUENCE [LARGE SCALE GENOMIC DNA]</scope>
    <source>
        <strain evidence="3">NRIC0644</strain>
    </source>
</reference>
<accession>A0A0C9QBU2</accession>
<evidence type="ECO:0000313" key="2">
    <source>
        <dbReference type="EMBL" id="GAN37227.1"/>
    </source>
</evidence>
<evidence type="ECO:0000256" key="1">
    <source>
        <dbReference type="SAM" id="Phobius"/>
    </source>
</evidence>
<dbReference type="Pfam" id="PF06166">
    <property type="entry name" value="DUF979"/>
    <property type="match status" value="1"/>
</dbReference>
<dbReference type="Proteomes" id="UP000032552">
    <property type="component" value="Unassembled WGS sequence"/>
</dbReference>
<proteinExistence type="predicted"/>
<feature type="transmembrane region" description="Helical" evidence="1">
    <location>
        <begin position="161"/>
        <end position="182"/>
    </location>
</feature>
<dbReference type="AlphaFoldDB" id="A0A0C9QBU2"/>
<keyword evidence="1" id="KW-0812">Transmembrane</keyword>
<feature type="transmembrane region" description="Helical" evidence="1">
    <location>
        <begin position="44"/>
        <end position="73"/>
    </location>
</feature>
<dbReference type="EMBL" id="BAYM01000101">
    <property type="protein sequence ID" value="GAN37227.1"/>
    <property type="molecule type" value="Genomic_DNA"/>
</dbReference>
<feature type="transmembrane region" description="Helical" evidence="1">
    <location>
        <begin position="286"/>
        <end position="305"/>
    </location>
</feature>
<evidence type="ECO:0000313" key="3">
    <source>
        <dbReference type="Proteomes" id="UP000032552"/>
    </source>
</evidence>
<gene>
    <name evidence="2" type="ORF">LC0644_1816</name>
</gene>
<name>A0A0C9QBU2_LACPA</name>
<organism evidence="2 3">
    <name type="scientific">Lacticaseibacillus paracasei NRIC 0644</name>
    <dbReference type="NCBI Taxonomy" id="1435038"/>
    <lineage>
        <taxon>Bacteria</taxon>
        <taxon>Bacillati</taxon>
        <taxon>Bacillota</taxon>
        <taxon>Bacilli</taxon>
        <taxon>Lactobacillales</taxon>
        <taxon>Lactobacillaceae</taxon>
        <taxon>Lacticaseibacillus</taxon>
    </lineage>
</organism>
<keyword evidence="1" id="KW-1133">Transmembrane helix</keyword>
<protein>
    <submittedName>
        <fullName evidence="2">Permease</fullName>
    </submittedName>
</protein>
<comment type="caution">
    <text evidence="2">The sequence shown here is derived from an EMBL/GenBank/DDBJ whole genome shotgun (WGS) entry which is preliminary data.</text>
</comment>
<feature type="transmembrane region" description="Helical" evidence="1">
    <location>
        <begin position="120"/>
        <end position="140"/>
    </location>
</feature>
<feature type="transmembrane region" description="Helical" evidence="1">
    <location>
        <begin position="96"/>
        <end position="114"/>
    </location>
</feature>
<feature type="transmembrane region" description="Helical" evidence="1">
    <location>
        <begin position="244"/>
        <end position="266"/>
    </location>
</feature>